<dbReference type="InterPro" id="IPR000719">
    <property type="entry name" value="Prot_kinase_dom"/>
</dbReference>
<dbReference type="GO" id="GO:0004672">
    <property type="term" value="F:protein kinase activity"/>
    <property type="evidence" value="ECO:0007669"/>
    <property type="project" value="InterPro"/>
</dbReference>
<dbReference type="PROSITE" id="PS50011">
    <property type="entry name" value="PROTEIN_KINASE_DOM"/>
    <property type="match status" value="1"/>
</dbReference>
<evidence type="ECO:0000259" key="1">
    <source>
        <dbReference type="PROSITE" id="PS50011"/>
    </source>
</evidence>
<dbReference type="SMART" id="SM00220">
    <property type="entry name" value="S_TKc"/>
    <property type="match status" value="1"/>
</dbReference>
<comment type="caution">
    <text evidence="2">The sequence shown here is derived from an EMBL/GenBank/DDBJ whole genome shotgun (WGS) entry which is preliminary data.</text>
</comment>
<name>A0AAE1P9E6_9EUCA</name>
<reference evidence="2" key="1">
    <citation type="submission" date="2023-11" db="EMBL/GenBank/DDBJ databases">
        <title>Genome assemblies of two species of porcelain crab, Petrolisthes cinctipes and Petrolisthes manimaculis (Anomura: Porcellanidae).</title>
        <authorList>
            <person name="Angst P."/>
        </authorList>
    </citation>
    <scope>NUCLEOTIDE SEQUENCE</scope>
    <source>
        <strain evidence="2">PB745_02</strain>
        <tissue evidence="2">Gill</tissue>
    </source>
</reference>
<gene>
    <name evidence="2" type="ORF">Pmani_023531</name>
</gene>
<dbReference type="AlphaFoldDB" id="A0AAE1P9E6"/>
<accession>A0AAE1P9E6</accession>
<feature type="domain" description="Protein kinase" evidence="1">
    <location>
        <begin position="1"/>
        <end position="172"/>
    </location>
</feature>
<dbReference type="Proteomes" id="UP001292094">
    <property type="component" value="Unassembled WGS sequence"/>
</dbReference>
<dbReference type="InterPro" id="IPR011009">
    <property type="entry name" value="Kinase-like_dom_sf"/>
</dbReference>
<protein>
    <recommendedName>
        <fullName evidence="1">Protein kinase domain-containing protein</fullName>
    </recommendedName>
</protein>
<dbReference type="Pfam" id="PF00069">
    <property type="entry name" value="Pkinase"/>
    <property type="match status" value="1"/>
</dbReference>
<organism evidence="2 3">
    <name type="scientific">Petrolisthes manimaculis</name>
    <dbReference type="NCBI Taxonomy" id="1843537"/>
    <lineage>
        <taxon>Eukaryota</taxon>
        <taxon>Metazoa</taxon>
        <taxon>Ecdysozoa</taxon>
        <taxon>Arthropoda</taxon>
        <taxon>Crustacea</taxon>
        <taxon>Multicrustacea</taxon>
        <taxon>Malacostraca</taxon>
        <taxon>Eumalacostraca</taxon>
        <taxon>Eucarida</taxon>
        <taxon>Decapoda</taxon>
        <taxon>Pleocyemata</taxon>
        <taxon>Anomura</taxon>
        <taxon>Galatheoidea</taxon>
        <taxon>Porcellanidae</taxon>
        <taxon>Petrolisthes</taxon>
    </lineage>
</organism>
<dbReference type="GO" id="GO:0005524">
    <property type="term" value="F:ATP binding"/>
    <property type="evidence" value="ECO:0007669"/>
    <property type="project" value="InterPro"/>
</dbReference>
<dbReference type="PROSITE" id="PS00108">
    <property type="entry name" value="PROTEIN_KINASE_ST"/>
    <property type="match status" value="1"/>
</dbReference>
<dbReference type="SUPFAM" id="SSF56112">
    <property type="entry name" value="Protein kinase-like (PK-like)"/>
    <property type="match status" value="1"/>
</dbReference>
<keyword evidence="3" id="KW-1185">Reference proteome</keyword>
<evidence type="ECO:0000313" key="3">
    <source>
        <dbReference type="Proteomes" id="UP001292094"/>
    </source>
</evidence>
<dbReference type="PANTHER" id="PTHR24347">
    <property type="entry name" value="SERINE/THREONINE-PROTEIN KINASE"/>
    <property type="match status" value="1"/>
</dbReference>
<dbReference type="EMBL" id="JAWZYT010002413">
    <property type="protein sequence ID" value="KAK4304515.1"/>
    <property type="molecule type" value="Genomic_DNA"/>
</dbReference>
<proteinExistence type="predicted"/>
<evidence type="ECO:0000313" key="2">
    <source>
        <dbReference type="EMBL" id="KAK4304515.1"/>
    </source>
</evidence>
<dbReference type="InterPro" id="IPR008271">
    <property type="entry name" value="Ser/Thr_kinase_AS"/>
</dbReference>
<sequence>MIVSEYAGETILRMVEKGDKLTPSWVCDVSIQLIQSYQRMVSLNIIHNDMKADNICVANDSNGSPHVTIIDFGLCTKPGKVLYPTAVPEGCRINQYWMAPEILEGHAGNYSSDMYSLGVLFDWLFNLYLPQPLPHNVRTQLDAARHYCPSHRPHPDVLLNCLEKYKDQIDGN</sequence>
<dbReference type="Gene3D" id="1.10.510.10">
    <property type="entry name" value="Transferase(Phosphotransferase) domain 1"/>
    <property type="match status" value="1"/>
</dbReference>